<gene>
    <name evidence="1" type="ORF">DMAD_00249</name>
</gene>
<dbReference type="AlphaFoldDB" id="A0AAU9FWI0"/>
<evidence type="ECO:0000313" key="1">
    <source>
        <dbReference type="EMBL" id="BFG00209.1"/>
    </source>
</evidence>
<evidence type="ECO:0000313" key="2">
    <source>
        <dbReference type="Proteomes" id="UP001500889"/>
    </source>
</evidence>
<accession>A0AAU9FWI0</accession>
<dbReference type="Proteomes" id="UP001500889">
    <property type="component" value="Chromosome A"/>
</dbReference>
<dbReference type="EMBL" id="AP029266">
    <property type="protein sequence ID" value="BFG00209.1"/>
    <property type="molecule type" value="Genomic_DNA"/>
</dbReference>
<name>A0AAU9FWI0_DROMD</name>
<reference evidence="1 2" key="1">
    <citation type="submission" date="2024-02" db="EMBL/GenBank/DDBJ databases">
        <title>A chromosome-level genome assembly of Drosophila madeirensis, a fruit fly species endemic to Madeira island.</title>
        <authorList>
            <person name="Tomihara K."/>
            <person name="Llopart A."/>
            <person name="Yamamoto D."/>
        </authorList>
    </citation>
    <scope>NUCLEOTIDE SEQUENCE [LARGE SCALE GENOMIC DNA]</scope>
    <source>
        <strain evidence="1 2">RF1</strain>
    </source>
</reference>
<keyword evidence="2" id="KW-1185">Reference proteome</keyword>
<organism evidence="1 2">
    <name type="scientific">Drosophila madeirensis</name>
    <name type="common">Fruit fly</name>
    <dbReference type="NCBI Taxonomy" id="30013"/>
    <lineage>
        <taxon>Eukaryota</taxon>
        <taxon>Metazoa</taxon>
        <taxon>Ecdysozoa</taxon>
        <taxon>Arthropoda</taxon>
        <taxon>Hexapoda</taxon>
        <taxon>Insecta</taxon>
        <taxon>Pterygota</taxon>
        <taxon>Neoptera</taxon>
        <taxon>Endopterygota</taxon>
        <taxon>Diptera</taxon>
        <taxon>Brachycera</taxon>
        <taxon>Muscomorpha</taxon>
        <taxon>Ephydroidea</taxon>
        <taxon>Drosophilidae</taxon>
        <taxon>Drosophila</taxon>
        <taxon>Sophophora</taxon>
    </lineage>
</organism>
<sequence>MRCQLLIDVRLHGCGLLQKFGYGRRLQPLIVWSMTNSGPCALAQAPLLVLLRVFLWCFRLWKLFNFKRI</sequence>
<proteinExistence type="predicted"/>
<protein>
    <submittedName>
        <fullName evidence="1">Uncharacterized protein</fullName>
    </submittedName>
</protein>